<protein>
    <submittedName>
        <fullName evidence="2">Uncharacterized protein</fullName>
    </submittedName>
</protein>
<sequence>MVILAEMVAVSPEYSHFRVDGYALGRIVGLVNTDKPVSQLKHVVSQRDDNELSMTNASDANVFSPPDKFEMFFQLFLDGRTLKPRLQRTGPMNPQAPAQHHHQG</sequence>
<keyword evidence="3" id="KW-1185">Reference proteome</keyword>
<organism evidence="2 3">
    <name type="scientific">Lagenidium giganteum</name>
    <dbReference type="NCBI Taxonomy" id="4803"/>
    <lineage>
        <taxon>Eukaryota</taxon>
        <taxon>Sar</taxon>
        <taxon>Stramenopiles</taxon>
        <taxon>Oomycota</taxon>
        <taxon>Peronosporomycetes</taxon>
        <taxon>Pythiales</taxon>
        <taxon>Pythiaceae</taxon>
    </lineage>
</organism>
<reference evidence="2" key="1">
    <citation type="submission" date="2022-11" db="EMBL/GenBank/DDBJ databases">
        <authorList>
            <person name="Morgan W.R."/>
            <person name="Tartar A."/>
        </authorList>
    </citation>
    <scope>NUCLEOTIDE SEQUENCE</scope>
    <source>
        <strain evidence="2">ARSEF 373</strain>
    </source>
</reference>
<accession>A0AAV2YR98</accession>
<gene>
    <name evidence="2" type="ORF">N0F65_009209</name>
</gene>
<name>A0AAV2YR98_9STRA</name>
<comment type="caution">
    <text evidence="2">The sequence shown here is derived from an EMBL/GenBank/DDBJ whole genome shotgun (WGS) entry which is preliminary data.</text>
</comment>
<evidence type="ECO:0000256" key="1">
    <source>
        <dbReference type="SAM" id="MobiDB-lite"/>
    </source>
</evidence>
<evidence type="ECO:0000313" key="3">
    <source>
        <dbReference type="Proteomes" id="UP001146120"/>
    </source>
</evidence>
<evidence type="ECO:0000313" key="2">
    <source>
        <dbReference type="EMBL" id="DAZ95813.1"/>
    </source>
</evidence>
<dbReference type="Proteomes" id="UP001146120">
    <property type="component" value="Unassembled WGS sequence"/>
</dbReference>
<dbReference type="EMBL" id="DAKRPA010000189">
    <property type="protein sequence ID" value="DAZ95813.1"/>
    <property type="molecule type" value="Genomic_DNA"/>
</dbReference>
<proteinExistence type="predicted"/>
<dbReference type="AlphaFoldDB" id="A0AAV2YR98"/>
<reference evidence="2" key="2">
    <citation type="journal article" date="2023" name="Microbiol Resour">
        <title>Decontamination and Annotation of the Draft Genome Sequence of the Oomycete Lagenidium giganteum ARSEF 373.</title>
        <authorList>
            <person name="Morgan W.R."/>
            <person name="Tartar A."/>
        </authorList>
    </citation>
    <scope>NUCLEOTIDE SEQUENCE</scope>
    <source>
        <strain evidence="2">ARSEF 373</strain>
    </source>
</reference>
<feature type="region of interest" description="Disordered" evidence="1">
    <location>
        <begin position="84"/>
        <end position="104"/>
    </location>
</feature>